<evidence type="ECO:0000256" key="21">
    <source>
        <dbReference type="SAM" id="SignalP"/>
    </source>
</evidence>
<keyword evidence="24" id="KW-1185">Reference proteome</keyword>
<gene>
    <name evidence="23" type="primary">KLKB1</name>
    <name evidence="23" type="ORF">NPIL_573531</name>
</gene>
<dbReference type="GO" id="GO:0007599">
    <property type="term" value="P:hemostasis"/>
    <property type="evidence" value="ECO:0007669"/>
    <property type="project" value="UniProtKB-KW"/>
</dbReference>
<proteinExistence type="predicted"/>
<evidence type="ECO:0000256" key="15">
    <source>
        <dbReference type="ARBA" id="ARBA00038995"/>
    </source>
</evidence>
<dbReference type="CDD" id="cd00190">
    <property type="entry name" value="Tryp_SPc"/>
    <property type="match status" value="1"/>
</dbReference>
<dbReference type="EC" id="3.4.21.69" evidence="15"/>
<dbReference type="PROSITE" id="PS00135">
    <property type="entry name" value="TRYPSIN_SER"/>
    <property type="match status" value="1"/>
</dbReference>
<keyword evidence="12" id="KW-0325">Glycoprotein</keyword>
<keyword evidence="11" id="KW-1015">Disulfide bond</keyword>
<keyword evidence="21" id="KW-0732">Signal</keyword>
<evidence type="ECO:0000256" key="1">
    <source>
        <dbReference type="ARBA" id="ARBA00004240"/>
    </source>
</evidence>
<dbReference type="FunFam" id="2.40.10.10:FF:000011">
    <property type="entry name" value="Coagulation factor X"/>
    <property type="match status" value="1"/>
</dbReference>
<dbReference type="InterPro" id="IPR043504">
    <property type="entry name" value="Peptidase_S1_PA_chymotrypsin"/>
</dbReference>
<evidence type="ECO:0000256" key="17">
    <source>
        <dbReference type="ARBA" id="ARBA00041306"/>
    </source>
</evidence>
<feature type="signal peptide" evidence="21">
    <location>
        <begin position="1"/>
        <end position="26"/>
    </location>
</feature>
<evidence type="ECO:0000256" key="19">
    <source>
        <dbReference type="ARBA" id="ARBA00042906"/>
    </source>
</evidence>
<evidence type="ECO:0000256" key="4">
    <source>
        <dbReference type="ARBA" id="ARBA00022525"/>
    </source>
</evidence>
<dbReference type="InterPro" id="IPR033116">
    <property type="entry name" value="TRYPSIN_SER"/>
</dbReference>
<keyword evidence="4" id="KW-0964">Secreted</keyword>
<evidence type="ECO:0000256" key="6">
    <source>
        <dbReference type="ARBA" id="ARBA00022696"/>
    </source>
</evidence>
<dbReference type="InterPro" id="IPR009003">
    <property type="entry name" value="Peptidase_S1_PA"/>
</dbReference>
<keyword evidence="10" id="KW-0333">Golgi apparatus</keyword>
<evidence type="ECO:0000256" key="3">
    <source>
        <dbReference type="ARBA" id="ARBA00004613"/>
    </source>
</evidence>
<dbReference type="GO" id="GO:0005576">
    <property type="term" value="C:extracellular region"/>
    <property type="evidence" value="ECO:0007669"/>
    <property type="project" value="UniProtKB-SubCell"/>
</dbReference>
<evidence type="ECO:0000313" key="24">
    <source>
        <dbReference type="Proteomes" id="UP000887013"/>
    </source>
</evidence>
<dbReference type="Pfam" id="PF00089">
    <property type="entry name" value="Trypsin"/>
    <property type="match status" value="2"/>
</dbReference>
<name>A0A8X6U3L3_NEPPI</name>
<dbReference type="GO" id="GO:0005783">
    <property type="term" value="C:endoplasmic reticulum"/>
    <property type="evidence" value="ECO:0007669"/>
    <property type="project" value="UniProtKB-SubCell"/>
</dbReference>
<evidence type="ECO:0000256" key="18">
    <source>
        <dbReference type="ARBA" id="ARBA00042403"/>
    </source>
</evidence>
<evidence type="ECO:0000256" key="13">
    <source>
        <dbReference type="ARBA" id="ARBA00036045"/>
    </source>
</evidence>
<dbReference type="GO" id="GO:0004252">
    <property type="term" value="F:serine-type endopeptidase activity"/>
    <property type="evidence" value="ECO:0007669"/>
    <property type="project" value="UniProtKB-EC"/>
</dbReference>
<dbReference type="SUPFAM" id="SSF50494">
    <property type="entry name" value="Trypsin-like serine proteases"/>
    <property type="match status" value="1"/>
</dbReference>
<dbReference type="PRINTS" id="PR00722">
    <property type="entry name" value="CHYMOTRYPSIN"/>
</dbReference>
<dbReference type="SMART" id="SM00020">
    <property type="entry name" value="Tryp_SPc"/>
    <property type="match status" value="1"/>
</dbReference>
<dbReference type="InterPro" id="IPR001254">
    <property type="entry name" value="Trypsin_dom"/>
</dbReference>
<dbReference type="GO" id="GO:0005794">
    <property type="term" value="C:Golgi apparatus"/>
    <property type="evidence" value="ECO:0007669"/>
    <property type="project" value="UniProtKB-SubCell"/>
</dbReference>
<feature type="chain" id="PRO_5036500012" description="Vitamin K-dependent protein C" evidence="21">
    <location>
        <begin position="27"/>
        <end position="325"/>
    </location>
</feature>
<evidence type="ECO:0000256" key="8">
    <source>
        <dbReference type="ARBA" id="ARBA00022824"/>
    </source>
</evidence>
<organism evidence="23 24">
    <name type="scientific">Nephila pilipes</name>
    <name type="common">Giant wood spider</name>
    <name type="synonym">Nephila maculata</name>
    <dbReference type="NCBI Taxonomy" id="299642"/>
    <lineage>
        <taxon>Eukaryota</taxon>
        <taxon>Metazoa</taxon>
        <taxon>Ecdysozoa</taxon>
        <taxon>Arthropoda</taxon>
        <taxon>Chelicerata</taxon>
        <taxon>Arachnida</taxon>
        <taxon>Araneae</taxon>
        <taxon>Araneomorphae</taxon>
        <taxon>Entelegynae</taxon>
        <taxon>Araneoidea</taxon>
        <taxon>Nephilidae</taxon>
        <taxon>Nephila</taxon>
    </lineage>
</organism>
<protein>
    <recommendedName>
        <fullName evidence="16">Vitamin K-dependent protein C</fullName>
        <ecNumber evidence="15">3.4.21.69</ecNumber>
    </recommendedName>
    <alternativeName>
        <fullName evidence="19">Anticoagulant protein C</fullName>
    </alternativeName>
    <alternativeName>
        <fullName evidence="17">Autoprothrombin IIA</fullName>
    </alternativeName>
    <alternativeName>
        <fullName evidence="18">Blood coagulation factor XIV</fullName>
    </alternativeName>
</protein>
<evidence type="ECO:0000256" key="12">
    <source>
        <dbReference type="ARBA" id="ARBA00023180"/>
    </source>
</evidence>
<keyword evidence="7 20" id="KW-0378">Hydrolase</keyword>
<comment type="caution">
    <text evidence="23">The sequence shown here is derived from an EMBL/GenBank/DDBJ whole genome shotgun (WGS) entry which is preliminary data.</text>
</comment>
<evidence type="ECO:0000313" key="23">
    <source>
        <dbReference type="EMBL" id="GFT87403.1"/>
    </source>
</evidence>
<evidence type="ECO:0000256" key="10">
    <source>
        <dbReference type="ARBA" id="ARBA00023034"/>
    </source>
</evidence>
<keyword evidence="9 20" id="KW-0720">Serine protease</keyword>
<evidence type="ECO:0000256" key="7">
    <source>
        <dbReference type="ARBA" id="ARBA00022801"/>
    </source>
</evidence>
<keyword evidence="8" id="KW-0256">Endoplasmic reticulum</keyword>
<accession>A0A8X6U3L3</accession>
<dbReference type="PROSITE" id="PS50240">
    <property type="entry name" value="TRYPSIN_DOM"/>
    <property type="match status" value="1"/>
</dbReference>
<sequence>MYEATYVGAKRMLLLAIIIAAEVVQGEGNFSMHNCGISKSSVSGSKIVGGRNALDGEFPWQLSLQMRVMPVVTNYQHICGASIINSVWAVTAAHCIAGGFFTTYRVQAGAMNITKRMTPTTHMVYNLFWEILLLGIIFKNVDETVFIFNRLCQLFMRVTNPLKSLKNDIALLRLTTPIDIENSDGFINGVCLPSKDIADNITGTGTVTGWGTTSQGGSLSETLKAVDVPILSDEKCKEVYKENYESTMLCAGYEGGGKDSCQGDSGGPFVQRSSNGISTLIGIVSWGYGCAQPNYPGVYTETAHYIDWIFRTMKTLGGGLPPQLI</sequence>
<evidence type="ECO:0000256" key="11">
    <source>
        <dbReference type="ARBA" id="ARBA00023157"/>
    </source>
</evidence>
<keyword evidence="5 20" id="KW-0645">Protease</keyword>
<evidence type="ECO:0000256" key="9">
    <source>
        <dbReference type="ARBA" id="ARBA00022825"/>
    </source>
</evidence>
<reference evidence="23" key="1">
    <citation type="submission" date="2020-08" db="EMBL/GenBank/DDBJ databases">
        <title>Multicomponent nature underlies the extraordinary mechanical properties of spider dragline silk.</title>
        <authorList>
            <person name="Kono N."/>
            <person name="Nakamura H."/>
            <person name="Mori M."/>
            <person name="Yoshida Y."/>
            <person name="Ohtoshi R."/>
            <person name="Malay A.D."/>
            <person name="Moran D.A.P."/>
            <person name="Tomita M."/>
            <person name="Numata K."/>
            <person name="Arakawa K."/>
        </authorList>
    </citation>
    <scope>NUCLEOTIDE SEQUENCE</scope>
</reference>
<dbReference type="PROSITE" id="PS00134">
    <property type="entry name" value="TRYPSIN_HIS"/>
    <property type="match status" value="1"/>
</dbReference>
<evidence type="ECO:0000259" key="22">
    <source>
        <dbReference type="PROSITE" id="PS50240"/>
    </source>
</evidence>
<evidence type="ECO:0000256" key="2">
    <source>
        <dbReference type="ARBA" id="ARBA00004555"/>
    </source>
</evidence>
<dbReference type="AlphaFoldDB" id="A0A8X6U3L3"/>
<evidence type="ECO:0000256" key="5">
    <source>
        <dbReference type="ARBA" id="ARBA00022670"/>
    </source>
</evidence>
<dbReference type="OrthoDB" id="6428296at2759"/>
<feature type="domain" description="Peptidase S1" evidence="22">
    <location>
        <begin position="47"/>
        <end position="314"/>
    </location>
</feature>
<dbReference type="GO" id="GO:0006508">
    <property type="term" value="P:proteolysis"/>
    <property type="evidence" value="ECO:0007669"/>
    <property type="project" value="UniProtKB-KW"/>
</dbReference>
<evidence type="ECO:0000256" key="20">
    <source>
        <dbReference type="RuleBase" id="RU363034"/>
    </source>
</evidence>
<dbReference type="EMBL" id="BMAW01073346">
    <property type="protein sequence ID" value="GFT87403.1"/>
    <property type="molecule type" value="Genomic_DNA"/>
</dbReference>
<dbReference type="Proteomes" id="UP000887013">
    <property type="component" value="Unassembled WGS sequence"/>
</dbReference>
<evidence type="ECO:0000256" key="14">
    <source>
        <dbReference type="ARBA" id="ARBA00037553"/>
    </source>
</evidence>
<dbReference type="Gene3D" id="2.40.10.10">
    <property type="entry name" value="Trypsin-like serine proteases"/>
    <property type="match status" value="3"/>
</dbReference>
<comment type="catalytic activity">
    <reaction evidence="13">
        <text>Degradation of blood coagulation factors Va and VIIIa.</text>
        <dbReference type="EC" id="3.4.21.69"/>
    </reaction>
</comment>
<dbReference type="InterPro" id="IPR018114">
    <property type="entry name" value="TRYPSIN_HIS"/>
</dbReference>
<comment type="function">
    <text evidence="14">Protein C is a vitamin K-dependent serine protease that regulates blood coagulation by inactivating factors Va and VIIIa in the presence of calcium ions and phospholipids. Exerts a protective effect on the endothelial cell barrier function.</text>
</comment>
<dbReference type="PANTHER" id="PTHR24252:SF7">
    <property type="entry name" value="HYALIN"/>
    <property type="match status" value="1"/>
</dbReference>
<dbReference type="PANTHER" id="PTHR24252">
    <property type="entry name" value="ACROSIN-RELATED"/>
    <property type="match status" value="1"/>
</dbReference>
<comment type="subcellular location">
    <subcellularLocation>
        <location evidence="1">Endoplasmic reticulum</location>
    </subcellularLocation>
    <subcellularLocation>
        <location evidence="2">Golgi apparatus</location>
    </subcellularLocation>
    <subcellularLocation>
        <location evidence="3">Secreted</location>
    </subcellularLocation>
</comment>
<keyword evidence="6" id="KW-0356">Hemostasis</keyword>
<evidence type="ECO:0000256" key="16">
    <source>
        <dbReference type="ARBA" id="ARBA00040219"/>
    </source>
</evidence>
<dbReference type="InterPro" id="IPR001314">
    <property type="entry name" value="Peptidase_S1A"/>
</dbReference>